<sequence>MNPNQKYKIEYQKLLKEVRTKSYEVVRLTRIKYFGNDYNFVDIRFYQRGFDDSGDEIYFPTKKGVQIKEELFMQIFDQYFIDNIESILNN</sequence>
<organism evidence="2 3">
    <name type="scientific">Flagellimonas taeanensis</name>
    <dbReference type="NCBI Taxonomy" id="1005926"/>
    <lineage>
        <taxon>Bacteria</taxon>
        <taxon>Pseudomonadati</taxon>
        <taxon>Bacteroidota</taxon>
        <taxon>Flavobacteriia</taxon>
        <taxon>Flavobacteriales</taxon>
        <taxon>Flavobacteriaceae</taxon>
        <taxon>Flagellimonas</taxon>
    </lineage>
</organism>
<dbReference type="InterPro" id="IPR009044">
    <property type="entry name" value="ssDNA-bd_transcriptional_reg"/>
</dbReference>
<evidence type="ECO:0000313" key="3">
    <source>
        <dbReference type="Proteomes" id="UP000184031"/>
    </source>
</evidence>
<dbReference type="RefSeq" id="WP_072878829.1">
    <property type="nucleotide sequence ID" value="NZ_FOKU01000013.1"/>
</dbReference>
<dbReference type="Gene3D" id="2.30.31.10">
    <property type="entry name" value="Transcriptional Coactivator Pc4, Chain A"/>
    <property type="match status" value="1"/>
</dbReference>
<accession>A0A1M6ULW5</accession>
<evidence type="ECO:0000313" key="2">
    <source>
        <dbReference type="EMBL" id="SHK70159.1"/>
    </source>
</evidence>
<dbReference type="Proteomes" id="UP000184031">
    <property type="component" value="Unassembled WGS sequence"/>
</dbReference>
<dbReference type="GO" id="GO:0006355">
    <property type="term" value="P:regulation of DNA-templated transcription"/>
    <property type="evidence" value="ECO:0007669"/>
    <property type="project" value="InterPro"/>
</dbReference>
<dbReference type="EMBL" id="FOKU01000013">
    <property type="protein sequence ID" value="SFC54963.1"/>
    <property type="molecule type" value="Genomic_DNA"/>
</dbReference>
<gene>
    <name evidence="1" type="ORF">SAMN04487891_11389</name>
    <name evidence="2" type="ORF">SAMN05216293_1677</name>
</gene>
<reference evidence="2 3" key="1">
    <citation type="submission" date="2016-11" db="EMBL/GenBank/DDBJ databases">
        <authorList>
            <person name="Varghese N."/>
            <person name="Submissions S."/>
        </authorList>
    </citation>
    <scope>NUCLEOTIDE SEQUENCE [LARGE SCALE GENOMIC DNA]</scope>
    <source>
        <strain evidence="2 3">CGMCC 1.12174</strain>
        <strain evidence="1 4">DSM 26351</strain>
    </source>
</reference>
<dbReference type="OrthoDB" id="9862724at2"/>
<evidence type="ECO:0000313" key="1">
    <source>
        <dbReference type="EMBL" id="SFC54963.1"/>
    </source>
</evidence>
<comment type="caution">
    <text evidence="2">The sequence shown here is derived from an EMBL/GenBank/DDBJ whole genome shotgun (WGS) entry which is preliminary data.</text>
</comment>
<dbReference type="Proteomes" id="UP000198940">
    <property type="component" value="Unassembled WGS sequence"/>
</dbReference>
<evidence type="ECO:0000313" key="4">
    <source>
        <dbReference type="Proteomes" id="UP000198940"/>
    </source>
</evidence>
<name>A0A1M6ULW5_9FLAO</name>
<dbReference type="GO" id="GO:0003677">
    <property type="term" value="F:DNA binding"/>
    <property type="evidence" value="ECO:0007669"/>
    <property type="project" value="InterPro"/>
</dbReference>
<evidence type="ECO:0008006" key="5">
    <source>
        <dbReference type="Google" id="ProtNLM"/>
    </source>
</evidence>
<proteinExistence type="predicted"/>
<protein>
    <recommendedName>
        <fullName evidence="5">Transcriptional Coactivator p15 (PC4)</fullName>
    </recommendedName>
</protein>
<dbReference type="STRING" id="1055723.SAMN05216293_1677"/>
<keyword evidence="4" id="KW-1185">Reference proteome</keyword>
<dbReference type="AlphaFoldDB" id="A0A1M6ULW5"/>
<dbReference type="EMBL" id="FRAT01000004">
    <property type="protein sequence ID" value="SHK70159.1"/>
    <property type="molecule type" value="Genomic_DNA"/>
</dbReference>